<gene>
    <name evidence="2" type="ORF">LY90DRAFT_515409</name>
</gene>
<proteinExistence type="predicted"/>
<evidence type="ECO:0000313" key="2">
    <source>
        <dbReference type="EMBL" id="ORY22654.1"/>
    </source>
</evidence>
<comment type="caution">
    <text evidence="2">The sequence shown here is derived from an EMBL/GenBank/DDBJ whole genome shotgun (WGS) entry which is preliminary data.</text>
</comment>
<reference evidence="2 3" key="1">
    <citation type="submission" date="2016-08" db="EMBL/GenBank/DDBJ databases">
        <title>A Parts List for Fungal Cellulosomes Revealed by Comparative Genomics.</title>
        <authorList>
            <consortium name="DOE Joint Genome Institute"/>
            <person name="Haitjema C.H."/>
            <person name="Gilmore S.P."/>
            <person name="Henske J.K."/>
            <person name="Solomon K.V."/>
            <person name="De Groot R."/>
            <person name="Kuo A."/>
            <person name="Mondo S.J."/>
            <person name="Salamov A.A."/>
            <person name="Labutti K."/>
            <person name="Zhao Z."/>
            <person name="Chiniquy J."/>
            <person name="Barry K."/>
            <person name="Brewer H.M."/>
            <person name="Purvine S.O."/>
            <person name="Wright A.T."/>
            <person name="Boxma B."/>
            <person name="Van Alen T."/>
            <person name="Hackstein J.H."/>
            <person name="Baker S.E."/>
            <person name="Grigoriev I.V."/>
            <person name="O'Malley M.A."/>
        </authorList>
    </citation>
    <scope>NUCLEOTIDE SEQUENCE [LARGE SCALE GENOMIC DNA]</scope>
    <source>
        <strain evidence="2 3">G1</strain>
    </source>
</reference>
<name>A0A1Y2AJI6_9FUNG</name>
<keyword evidence="3" id="KW-1185">Reference proteome</keyword>
<protein>
    <submittedName>
        <fullName evidence="2">Uncharacterized protein</fullName>
    </submittedName>
</protein>
<dbReference type="EMBL" id="MCOG01000244">
    <property type="protein sequence ID" value="ORY22654.1"/>
    <property type="molecule type" value="Genomic_DNA"/>
</dbReference>
<dbReference type="AlphaFoldDB" id="A0A1Y2AJI6"/>
<organism evidence="2 3">
    <name type="scientific">Neocallimastix californiae</name>
    <dbReference type="NCBI Taxonomy" id="1754190"/>
    <lineage>
        <taxon>Eukaryota</taxon>
        <taxon>Fungi</taxon>
        <taxon>Fungi incertae sedis</taxon>
        <taxon>Chytridiomycota</taxon>
        <taxon>Chytridiomycota incertae sedis</taxon>
        <taxon>Neocallimastigomycetes</taxon>
        <taxon>Neocallimastigales</taxon>
        <taxon>Neocallimastigaceae</taxon>
        <taxon>Neocallimastix</taxon>
    </lineage>
</organism>
<evidence type="ECO:0000256" key="1">
    <source>
        <dbReference type="SAM" id="SignalP"/>
    </source>
</evidence>
<evidence type="ECO:0000313" key="3">
    <source>
        <dbReference type="Proteomes" id="UP000193920"/>
    </source>
</evidence>
<keyword evidence="1" id="KW-0732">Signal</keyword>
<feature type="chain" id="PRO_5012282322" evidence="1">
    <location>
        <begin position="22"/>
        <end position="102"/>
    </location>
</feature>
<dbReference type="Proteomes" id="UP000193920">
    <property type="component" value="Unassembled WGS sequence"/>
</dbReference>
<feature type="signal peptide" evidence="1">
    <location>
        <begin position="1"/>
        <end position="21"/>
    </location>
</feature>
<sequence>MKFHLIFLIGLIFIFSNLVNTKCIVSNSSKKDLHNKTNEGKSHDVVIDYRFVNVNEASSLILSNKSYFENMNQNDFKLSFTKIKWNSRRDEAICHQTSIRFY</sequence>
<accession>A0A1Y2AJI6</accession>